<dbReference type="RefSeq" id="WP_073050211.1">
    <property type="nucleotide sequence ID" value="NZ_FQZL01000025.1"/>
</dbReference>
<accession>A0A1M6K8G5</accession>
<reference evidence="9 10" key="1">
    <citation type="submission" date="2016-11" db="EMBL/GenBank/DDBJ databases">
        <authorList>
            <person name="Jaros S."/>
            <person name="Januszkiewicz K."/>
            <person name="Wedrychowicz H."/>
        </authorList>
    </citation>
    <scope>NUCLEOTIDE SEQUENCE [LARGE SCALE GENOMIC DNA]</scope>
    <source>
        <strain evidence="9 10">DSM 17477</strain>
    </source>
</reference>
<evidence type="ECO:0000313" key="9">
    <source>
        <dbReference type="EMBL" id="SHJ55214.1"/>
    </source>
</evidence>
<dbReference type="InterPro" id="IPR050638">
    <property type="entry name" value="AA-Vitamin_Transporters"/>
</dbReference>
<dbReference type="InterPro" id="IPR000620">
    <property type="entry name" value="EamA_dom"/>
</dbReference>
<feature type="transmembrane region" description="Helical" evidence="7">
    <location>
        <begin position="12"/>
        <end position="36"/>
    </location>
</feature>
<evidence type="ECO:0000259" key="8">
    <source>
        <dbReference type="Pfam" id="PF00892"/>
    </source>
</evidence>
<dbReference type="EMBL" id="FQZL01000025">
    <property type="protein sequence ID" value="SHJ55214.1"/>
    <property type="molecule type" value="Genomic_DNA"/>
</dbReference>
<evidence type="ECO:0000256" key="1">
    <source>
        <dbReference type="ARBA" id="ARBA00004651"/>
    </source>
</evidence>
<evidence type="ECO:0000256" key="7">
    <source>
        <dbReference type="SAM" id="Phobius"/>
    </source>
</evidence>
<dbReference type="Pfam" id="PF00892">
    <property type="entry name" value="EamA"/>
    <property type="match status" value="2"/>
</dbReference>
<feature type="transmembrane region" description="Helical" evidence="7">
    <location>
        <begin position="162"/>
        <end position="180"/>
    </location>
</feature>
<proteinExistence type="inferred from homology"/>
<feature type="transmembrane region" description="Helical" evidence="7">
    <location>
        <begin position="105"/>
        <end position="122"/>
    </location>
</feature>
<sequence length="313" mass="34745">MGNNRLGKIRDLRTNGILLLTVSIWGLNPTIVKLGLRGMDNILFNISRTFVALIVCWMLLLKAEKDWKIRREDVPGILMTGFLGHFIYQAYYINGISLTTAGNTSLIYGLLPVFVVVINILFKLEKISLKLISGIVISFAGMVTVILGSGKDMSSGMEFFKGNLFIILATFSWAIYSITIKRYLKKYSPLKISVYGLSIGFICMLFFWRRHIDIAVIMEIPAVSIYAILYSGSLALGIATILWNKAIIEVGSTRTSVFTYFTPVISVVCGIIVLDEKFGLIQGLGCIMICCGLLLTSIKNGKLILNISNRKKA</sequence>
<evidence type="ECO:0000256" key="4">
    <source>
        <dbReference type="ARBA" id="ARBA00022692"/>
    </source>
</evidence>
<dbReference type="PANTHER" id="PTHR32322:SF18">
    <property type="entry name" value="S-ADENOSYLMETHIONINE_S-ADENOSYLHOMOCYSTEINE TRANSPORTER"/>
    <property type="match status" value="1"/>
</dbReference>
<dbReference type="PANTHER" id="PTHR32322">
    <property type="entry name" value="INNER MEMBRANE TRANSPORTER"/>
    <property type="match status" value="1"/>
</dbReference>
<evidence type="ECO:0000313" key="10">
    <source>
        <dbReference type="Proteomes" id="UP000184052"/>
    </source>
</evidence>
<dbReference type="STRING" id="1121476.SAMN02745751_02820"/>
<feature type="transmembrane region" description="Helical" evidence="7">
    <location>
        <begin position="280"/>
        <end position="298"/>
    </location>
</feature>
<dbReference type="Proteomes" id="UP000184052">
    <property type="component" value="Unassembled WGS sequence"/>
</dbReference>
<dbReference type="InterPro" id="IPR037185">
    <property type="entry name" value="EmrE-like"/>
</dbReference>
<evidence type="ECO:0000256" key="3">
    <source>
        <dbReference type="ARBA" id="ARBA00022475"/>
    </source>
</evidence>
<dbReference type="SUPFAM" id="SSF103481">
    <property type="entry name" value="Multidrug resistance efflux transporter EmrE"/>
    <property type="match status" value="2"/>
</dbReference>
<keyword evidence="5 7" id="KW-1133">Transmembrane helix</keyword>
<name>A0A1M6K8G5_9FIRM</name>
<feature type="transmembrane region" description="Helical" evidence="7">
    <location>
        <begin position="42"/>
        <end position="61"/>
    </location>
</feature>
<feature type="transmembrane region" description="Helical" evidence="7">
    <location>
        <begin position="73"/>
        <end position="93"/>
    </location>
</feature>
<keyword evidence="3" id="KW-1003">Cell membrane</keyword>
<feature type="transmembrane region" description="Helical" evidence="7">
    <location>
        <begin position="192"/>
        <end position="208"/>
    </location>
</feature>
<comment type="similarity">
    <text evidence="2">Belongs to the EamA transporter family.</text>
</comment>
<protein>
    <submittedName>
        <fullName evidence="9">Permease of the drug/metabolite transporter (DMT) superfamily</fullName>
    </submittedName>
</protein>
<feature type="transmembrane region" description="Helical" evidence="7">
    <location>
        <begin position="129"/>
        <end position="150"/>
    </location>
</feature>
<organism evidence="9 10">
    <name type="scientific">Dethiosulfatibacter aminovorans DSM 17477</name>
    <dbReference type="NCBI Taxonomy" id="1121476"/>
    <lineage>
        <taxon>Bacteria</taxon>
        <taxon>Bacillati</taxon>
        <taxon>Bacillota</taxon>
        <taxon>Tissierellia</taxon>
        <taxon>Dethiosulfatibacter</taxon>
    </lineage>
</organism>
<evidence type="ECO:0000256" key="6">
    <source>
        <dbReference type="ARBA" id="ARBA00023136"/>
    </source>
</evidence>
<feature type="domain" description="EamA" evidence="8">
    <location>
        <begin position="161"/>
        <end position="297"/>
    </location>
</feature>
<keyword evidence="4 7" id="KW-0812">Transmembrane</keyword>
<feature type="domain" description="EamA" evidence="8">
    <location>
        <begin position="18"/>
        <end position="146"/>
    </location>
</feature>
<feature type="transmembrane region" description="Helical" evidence="7">
    <location>
        <begin position="220"/>
        <end position="243"/>
    </location>
</feature>
<dbReference type="GO" id="GO:0005886">
    <property type="term" value="C:plasma membrane"/>
    <property type="evidence" value="ECO:0007669"/>
    <property type="project" value="UniProtKB-SubCell"/>
</dbReference>
<evidence type="ECO:0000256" key="2">
    <source>
        <dbReference type="ARBA" id="ARBA00007362"/>
    </source>
</evidence>
<dbReference type="AlphaFoldDB" id="A0A1M6K8G5"/>
<keyword evidence="10" id="KW-1185">Reference proteome</keyword>
<feature type="transmembrane region" description="Helical" evidence="7">
    <location>
        <begin position="255"/>
        <end position="274"/>
    </location>
</feature>
<comment type="subcellular location">
    <subcellularLocation>
        <location evidence="1">Cell membrane</location>
        <topology evidence="1">Multi-pass membrane protein</topology>
    </subcellularLocation>
</comment>
<keyword evidence="6 7" id="KW-0472">Membrane</keyword>
<gene>
    <name evidence="9" type="ORF">SAMN02745751_02820</name>
</gene>
<evidence type="ECO:0000256" key="5">
    <source>
        <dbReference type="ARBA" id="ARBA00022989"/>
    </source>
</evidence>